<accession>A0A9P7JN65</accession>
<dbReference type="GeneID" id="64696604"/>
<reference evidence="1" key="1">
    <citation type="journal article" date="2020" name="New Phytol.">
        <title>Comparative genomics reveals dynamic genome evolution in host specialist ectomycorrhizal fungi.</title>
        <authorList>
            <person name="Lofgren L.A."/>
            <person name="Nguyen N.H."/>
            <person name="Vilgalys R."/>
            <person name="Ruytinx J."/>
            <person name="Liao H.L."/>
            <person name="Branco S."/>
            <person name="Kuo A."/>
            <person name="LaButti K."/>
            <person name="Lipzen A."/>
            <person name="Andreopoulos W."/>
            <person name="Pangilinan J."/>
            <person name="Riley R."/>
            <person name="Hundley H."/>
            <person name="Na H."/>
            <person name="Barry K."/>
            <person name="Grigoriev I.V."/>
            <person name="Stajich J.E."/>
            <person name="Kennedy P.G."/>
        </authorList>
    </citation>
    <scope>NUCLEOTIDE SEQUENCE</scope>
    <source>
        <strain evidence="1">FC423</strain>
    </source>
</reference>
<sequence length="121" mass="13356">MCILTPHHTSALIPLATYTVCSCVISSQDSFIIRLFTPLIHQVFYYHPPTLSPSISLIRPPSSYVPSQCFIAMRNICMGLWGWGRYSVHTGAPILLQYFHGSLGREGGIASTLVLLYGANI</sequence>
<proteinExistence type="predicted"/>
<evidence type="ECO:0000313" key="1">
    <source>
        <dbReference type="EMBL" id="KAG2091657.1"/>
    </source>
</evidence>
<name>A0A9P7JN65_9AGAM</name>
<dbReference type="EMBL" id="JABBWM010000095">
    <property type="protein sequence ID" value="KAG2091657.1"/>
    <property type="molecule type" value="Genomic_DNA"/>
</dbReference>
<dbReference type="AlphaFoldDB" id="A0A9P7JN65"/>
<comment type="caution">
    <text evidence="1">The sequence shown here is derived from an EMBL/GenBank/DDBJ whole genome shotgun (WGS) entry which is preliminary data.</text>
</comment>
<dbReference type="Proteomes" id="UP000823399">
    <property type="component" value="Unassembled WGS sequence"/>
</dbReference>
<keyword evidence="2" id="KW-1185">Reference proteome</keyword>
<dbReference type="RefSeq" id="XP_041286617.1">
    <property type="nucleotide sequence ID" value="XM_041434345.1"/>
</dbReference>
<protein>
    <submittedName>
        <fullName evidence="1">Uncharacterized protein</fullName>
    </submittedName>
</protein>
<dbReference type="OrthoDB" id="2711570at2759"/>
<gene>
    <name evidence="1" type="ORF">F5147DRAFT_657885</name>
</gene>
<evidence type="ECO:0000313" key="2">
    <source>
        <dbReference type="Proteomes" id="UP000823399"/>
    </source>
</evidence>
<organism evidence="1 2">
    <name type="scientific">Suillus discolor</name>
    <dbReference type="NCBI Taxonomy" id="1912936"/>
    <lineage>
        <taxon>Eukaryota</taxon>
        <taxon>Fungi</taxon>
        <taxon>Dikarya</taxon>
        <taxon>Basidiomycota</taxon>
        <taxon>Agaricomycotina</taxon>
        <taxon>Agaricomycetes</taxon>
        <taxon>Agaricomycetidae</taxon>
        <taxon>Boletales</taxon>
        <taxon>Suillineae</taxon>
        <taxon>Suillaceae</taxon>
        <taxon>Suillus</taxon>
    </lineage>
</organism>